<dbReference type="RefSeq" id="WP_317515417.1">
    <property type="nucleotide sequence ID" value="NZ_JAPTHD010000001.1"/>
</dbReference>
<accession>A0ABU3ZRR1</accession>
<keyword evidence="3" id="KW-0227">DNA damage</keyword>
<organism evidence="9 10">
    <name type="scientific">Sphingobium naphthae</name>
    <dbReference type="NCBI Taxonomy" id="1886786"/>
    <lineage>
        <taxon>Bacteria</taxon>
        <taxon>Pseudomonadati</taxon>
        <taxon>Pseudomonadota</taxon>
        <taxon>Alphaproteobacteria</taxon>
        <taxon>Sphingomonadales</taxon>
        <taxon>Sphingomonadaceae</taxon>
        <taxon>Sphingobium</taxon>
    </lineage>
</organism>
<dbReference type="Proteomes" id="UP001185984">
    <property type="component" value="Unassembled WGS sequence"/>
</dbReference>
<evidence type="ECO:0000256" key="3">
    <source>
        <dbReference type="ARBA" id="ARBA00022763"/>
    </source>
</evidence>
<proteinExistence type="predicted"/>
<evidence type="ECO:0000256" key="4">
    <source>
        <dbReference type="ARBA" id="ARBA00022801"/>
    </source>
</evidence>
<evidence type="ECO:0000256" key="5">
    <source>
        <dbReference type="ARBA" id="ARBA00023004"/>
    </source>
</evidence>
<dbReference type="InterPro" id="IPR005122">
    <property type="entry name" value="Uracil-DNA_glycosylase-like"/>
</dbReference>
<name>A0ABU3ZRR1_9SPHN</name>
<sequence length="246" mass="26379">MIAMRGIVQDHGENAASAYLAWWRLAGVDCAVAEAPVNWLRPAVAPISGGAAQPVVPAITEPKPQDLESFHLWLQGESPHPEQRWPGRAILPTGAADAPLMIVTDMPDPADLEAGSLLADRAGALCDAMLRAIGLDRAQVYVASLFFRRPPGGMVEAADLSAAADRMRIHVHLARPRRLLLLGDRTARALMPASGEAAGNSLRNFNHDGGILPAVATFHPRLLLSQPAAKAECWRALQSLIEENRP</sequence>
<dbReference type="EMBL" id="JAPTHD010000001">
    <property type="protein sequence ID" value="MDV5822178.1"/>
    <property type="molecule type" value="Genomic_DNA"/>
</dbReference>
<protein>
    <submittedName>
        <fullName evidence="9">Uracil-DNA glycosylase</fullName>
    </submittedName>
</protein>
<keyword evidence="4" id="KW-0378">Hydrolase</keyword>
<evidence type="ECO:0000256" key="7">
    <source>
        <dbReference type="ARBA" id="ARBA00023204"/>
    </source>
</evidence>
<keyword evidence="2" id="KW-0479">Metal-binding</keyword>
<reference evidence="10" key="1">
    <citation type="journal article" date="2022" name="J Environ Chem Eng">
        <title>Biodegradation of petroleum oil using a constructed nonpathogenic and heavy metal-tolerant bacterial consortium isolated from marine sponges.</title>
        <authorList>
            <person name="Dechsakulwatana C."/>
            <person name="Rungsihiranrut A."/>
            <person name="Muangchinda C."/>
            <person name="Ningthoujam R."/>
            <person name="Klankeo P."/>
            <person name="Pinyakong O."/>
        </authorList>
    </citation>
    <scope>NUCLEOTIDE SEQUENCE [LARGE SCALE GENOMIC DNA]</scope>
    <source>
        <strain evidence="10">MO2-4</strain>
    </source>
</reference>
<dbReference type="Pfam" id="PF03167">
    <property type="entry name" value="UDG"/>
    <property type="match status" value="1"/>
</dbReference>
<evidence type="ECO:0000256" key="2">
    <source>
        <dbReference type="ARBA" id="ARBA00022723"/>
    </source>
</evidence>
<evidence type="ECO:0000313" key="9">
    <source>
        <dbReference type="EMBL" id="MDV5822178.1"/>
    </source>
</evidence>
<dbReference type="InterPro" id="IPR051536">
    <property type="entry name" value="UDG_Type-4/5"/>
</dbReference>
<keyword evidence="5" id="KW-0408">Iron</keyword>
<dbReference type="PANTHER" id="PTHR33693:SF1">
    <property type="entry name" value="TYPE-4 URACIL-DNA GLYCOSYLASE"/>
    <property type="match status" value="1"/>
</dbReference>
<dbReference type="Gene3D" id="3.40.470.10">
    <property type="entry name" value="Uracil-DNA glycosylase-like domain"/>
    <property type="match status" value="1"/>
</dbReference>
<keyword evidence="6" id="KW-0411">Iron-sulfur</keyword>
<dbReference type="SMART" id="SM00987">
    <property type="entry name" value="UreE_C"/>
    <property type="match status" value="1"/>
</dbReference>
<evidence type="ECO:0000313" key="10">
    <source>
        <dbReference type="Proteomes" id="UP001185984"/>
    </source>
</evidence>
<keyword evidence="10" id="KW-1185">Reference proteome</keyword>
<evidence type="ECO:0000259" key="8">
    <source>
        <dbReference type="SMART" id="SM00986"/>
    </source>
</evidence>
<dbReference type="SUPFAM" id="SSF52141">
    <property type="entry name" value="Uracil-DNA glycosylase-like"/>
    <property type="match status" value="1"/>
</dbReference>
<dbReference type="SMART" id="SM00986">
    <property type="entry name" value="UDG"/>
    <property type="match status" value="1"/>
</dbReference>
<gene>
    <name evidence="9" type="ORF">O0R41_00990</name>
</gene>
<keyword evidence="1" id="KW-0004">4Fe-4S</keyword>
<dbReference type="PANTHER" id="PTHR33693">
    <property type="entry name" value="TYPE-5 URACIL-DNA GLYCOSYLASE"/>
    <property type="match status" value="1"/>
</dbReference>
<evidence type="ECO:0000256" key="6">
    <source>
        <dbReference type="ARBA" id="ARBA00023014"/>
    </source>
</evidence>
<dbReference type="InterPro" id="IPR036895">
    <property type="entry name" value="Uracil-DNA_glycosylase-like_sf"/>
</dbReference>
<keyword evidence="7" id="KW-0234">DNA repair</keyword>
<evidence type="ECO:0000256" key="1">
    <source>
        <dbReference type="ARBA" id="ARBA00022485"/>
    </source>
</evidence>
<comment type="caution">
    <text evidence="9">The sequence shown here is derived from an EMBL/GenBank/DDBJ whole genome shotgun (WGS) entry which is preliminary data.</text>
</comment>
<feature type="domain" description="Uracil-DNA glycosylase-like" evidence="8">
    <location>
        <begin position="91"/>
        <end position="238"/>
    </location>
</feature>